<organism evidence="2 3">
    <name type="scientific">Burkholderia mayonis</name>
    <dbReference type="NCBI Taxonomy" id="1385591"/>
    <lineage>
        <taxon>Bacteria</taxon>
        <taxon>Pseudomonadati</taxon>
        <taxon>Pseudomonadota</taxon>
        <taxon>Betaproteobacteria</taxon>
        <taxon>Burkholderiales</taxon>
        <taxon>Burkholderiaceae</taxon>
        <taxon>Burkholderia</taxon>
        <taxon>pseudomallei group</taxon>
    </lineage>
</organism>
<sequence length="191" mass="21204">MSARPEPADILRRHGSMYRHLHADSLSGAQHRVMRAIEQCRTAALGGHLEQCDACGHQRIAFNSCRNRHCPKCQSLARAQWLDDRQADLLPVPYFHVVFTVPESIAAIAFQNKRVVYDILFQATADTLQTFAACAAPKCNATGRLFQSTAPDAKPRSVSFKWVTADSQVSAWIRIGGVLIFEAIDALLMAR</sequence>
<dbReference type="InterPro" id="IPR026889">
    <property type="entry name" value="Zn_Tnp"/>
</dbReference>
<accession>A0A1B4FQJ4</accession>
<dbReference type="EMBL" id="CP013388">
    <property type="protein sequence ID" value="AOJ05913.1"/>
    <property type="molecule type" value="Genomic_DNA"/>
</dbReference>
<evidence type="ECO:0000259" key="1">
    <source>
        <dbReference type="Pfam" id="PF14319"/>
    </source>
</evidence>
<dbReference type="PANTHER" id="PTHR37023">
    <property type="entry name" value="TRANSPOSASE"/>
    <property type="match status" value="1"/>
</dbReference>
<proteinExistence type="predicted"/>
<dbReference type="Pfam" id="PF14319">
    <property type="entry name" value="Zn_Tnp_IS91"/>
    <property type="match status" value="1"/>
</dbReference>
<name>A0A1B4FQJ4_9BURK</name>
<dbReference type="PANTHER" id="PTHR37023:SF1">
    <property type="entry name" value="ISSOD25 TRANSPOSASE TNPA_ISSOD25"/>
    <property type="match status" value="1"/>
</dbReference>
<protein>
    <recommendedName>
        <fullName evidence="1">Transposase zinc-binding domain-containing protein</fullName>
    </recommendedName>
</protein>
<gene>
    <name evidence="2" type="ORF">WS71_00150</name>
</gene>
<dbReference type="Proteomes" id="UP000067711">
    <property type="component" value="Chromosome 2"/>
</dbReference>
<evidence type="ECO:0000313" key="3">
    <source>
        <dbReference type="Proteomes" id="UP000067711"/>
    </source>
</evidence>
<reference evidence="2 3" key="1">
    <citation type="submission" date="2015-12" db="EMBL/GenBank/DDBJ databases">
        <title>Diversity of Burkholderia near neighbor genomes.</title>
        <authorList>
            <person name="Sahl J."/>
            <person name="Wagner D."/>
            <person name="Keim P."/>
        </authorList>
    </citation>
    <scope>NUCLEOTIDE SEQUENCE [LARGE SCALE GENOMIC DNA]</scope>
    <source>
        <strain evidence="2 3">BDU8</strain>
    </source>
</reference>
<feature type="domain" description="Transposase zinc-binding" evidence="1">
    <location>
        <begin position="10"/>
        <end position="101"/>
    </location>
</feature>
<dbReference type="AlphaFoldDB" id="A0A1B4FQJ4"/>
<evidence type="ECO:0000313" key="2">
    <source>
        <dbReference type="EMBL" id="AOJ05913.1"/>
    </source>
</evidence>